<feature type="compositionally biased region" description="Pro residues" evidence="1">
    <location>
        <begin position="29"/>
        <end position="40"/>
    </location>
</feature>
<reference evidence="2 3" key="1">
    <citation type="journal article" date="2020" name="ISME J.">
        <title>Uncovering the hidden diversity of litter-decomposition mechanisms in mushroom-forming fungi.</title>
        <authorList>
            <person name="Floudas D."/>
            <person name="Bentzer J."/>
            <person name="Ahren D."/>
            <person name="Johansson T."/>
            <person name="Persson P."/>
            <person name="Tunlid A."/>
        </authorList>
    </citation>
    <scope>NUCLEOTIDE SEQUENCE [LARGE SCALE GENOMIC DNA]</scope>
    <source>
        <strain evidence="2 3">CBS 146.42</strain>
    </source>
</reference>
<dbReference type="OrthoDB" id="2272314at2759"/>
<evidence type="ECO:0000313" key="2">
    <source>
        <dbReference type="EMBL" id="KAF5348282.1"/>
    </source>
</evidence>
<evidence type="ECO:0000256" key="1">
    <source>
        <dbReference type="SAM" id="MobiDB-lite"/>
    </source>
</evidence>
<evidence type="ECO:0000313" key="3">
    <source>
        <dbReference type="Proteomes" id="UP000559027"/>
    </source>
</evidence>
<dbReference type="EMBL" id="JAACJO010000020">
    <property type="protein sequence ID" value="KAF5348282.1"/>
    <property type="molecule type" value="Genomic_DNA"/>
</dbReference>
<protein>
    <submittedName>
        <fullName evidence="2">Uncharacterized protein</fullName>
    </submittedName>
</protein>
<dbReference type="PANTHER" id="PTHR45786">
    <property type="entry name" value="DNA BINDING PROTEIN-LIKE"/>
    <property type="match status" value="1"/>
</dbReference>
<accession>A0A8H5FTK5</accession>
<dbReference type="PANTHER" id="PTHR45786:SF74">
    <property type="entry name" value="ATP-DEPENDENT DNA HELICASE"/>
    <property type="match status" value="1"/>
</dbReference>
<proteinExistence type="predicted"/>
<feature type="compositionally biased region" description="Acidic residues" evidence="1">
    <location>
        <begin position="10"/>
        <end position="28"/>
    </location>
</feature>
<comment type="caution">
    <text evidence="2">The sequence shown here is derived from an EMBL/GenBank/DDBJ whole genome shotgun (WGS) entry which is preliminary data.</text>
</comment>
<dbReference type="AlphaFoldDB" id="A0A8H5FTK5"/>
<keyword evidence="3" id="KW-1185">Reference proteome</keyword>
<name>A0A8H5FTK5_9AGAR</name>
<sequence length="288" mass="32690">MKLKDRDNEDQPNQEEQNENEDEYEDDPPPLPPLPPPPLHNPAHLPPAASTRNNPKFGVCCLQGQIRLEYLHPLDDTLGQYMQGEKPDFLVAEFFDHIWCYNAAFAMTSVGATMDQSIFQGTGPYSFKIQGTLHHLTGALLPSENETPKYAQIYIHDSAEQLDIHWRNNANTLNGVVMQDLQDMLHQMHPYTRRGQAKISQIQKYPQLRTRLPKRHTVTSILQEDEQIEADLDLERFQLESEEEIASGEESTSPVNKSAEQGNKVPVISPIEGQLEQIQSQLQSLSIS</sequence>
<feature type="region of interest" description="Disordered" evidence="1">
    <location>
        <begin position="1"/>
        <end position="50"/>
    </location>
</feature>
<gene>
    <name evidence="2" type="ORF">D9756_010487</name>
</gene>
<feature type="region of interest" description="Disordered" evidence="1">
    <location>
        <begin position="241"/>
        <end position="268"/>
    </location>
</feature>
<organism evidence="2 3">
    <name type="scientific">Leucocoprinus leucothites</name>
    <dbReference type="NCBI Taxonomy" id="201217"/>
    <lineage>
        <taxon>Eukaryota</taxon>
        <taxon>Fungi</taxon>
        <taxon>Dikarya</taxon>
        <taxon>Basidiomycota</taxon>
        <taxon>Agaricomycotina</taxon>
        <taxon>Agaricomycetes</taxon>
        <taxon>Agaricomycetidae</taxon>
        <taxon>Agaricales</taxon>
        <taxon>Agaricineae</taxon>
        <taxon>Agaricaceae</taxon>
        <taxon>Leucocoprinus</taxon>
    </lineage>
</organism>
<dbReference type="Proteomes" id="UP000559027">
    <property type="component" value="Unassembled WGS sequence"/>
</dbReference>